<dbReference type="InterPro" id="IPR050194">
    <property type="entry name" value="Glycosyltransferase_grp1"/>
</dbReference>
<feature type="domain" description="Glycosyl transferase family 1" evidence="3">
    <location>
        <begin position="172"/>
        <end position="322"/>
    </location>
</feature>
<dbReference type="Pfam" id="PF13439">
    <property type="entry name" value="Glyco_transf_4"/>
    <property type="match status" value="1"/>
</dbReference>
<evidence type="ECO:0000313" key="6">
    <source>
        <dbReference type="Proteomes" id="UP000226079"/>
    </source>
</evidence>
<name>A0A2A9CSQ5_9ACTN</name>
<evidence type="ECO:0000259" key="4">
    <source>
        <dbReference type="Pfam" id="PF13439"/>
    </source>
</evidence>
<reference evidence="5 6" key="1">
    <citation type="submission" date="2017-10" db="EMBL/GenBank/DDBJ databases">
        <title>Sequencing the genomes of 1000 actinobacteria strains.</title>
        <authorList>
            <person name="Klenk H.-P."/>
        </authorList>
    </citation>
    <scope>NUCLEOTIDE SEQUENCE [LARGE SCALE GENOMIC DNA]</scope>
    <source>
        <strain evidence="5 6">DSM 15597</strain>
    </source>
</reference>
<dbReference type="AlphaFoldDB" id="A0A2A9CSQ5"/>
<keyword evidence="6" id="KW-1185">Reference proteome</keyword>
<feature type="domain" description="Glycosyltransferase subfamily 4-like N-terminal" evidence="4">
    <location>
        <begin position="13"/>
        <end position="157"/>
    </location>
</feature>
<dbReference type="Proteomes" id="UP000226079">
    <property type="component" value="Unassembled WGS sequence"/>
</dbReference>
<gene>
    <name evidence="5" type="ORF">ATK74_2038</name>
</gene>
<evidence type="ECO:0000256" key="2">
    <source>
        <dbReference type="ARBA" id="ARBA00022679"/>
    </source>
</evidence>
<evidence type="ECO:0000313" key="5">
    <source>
        <dbReference type="EMBL" id="PFG17467.1"/>
    </source>
</evidence>
<dbReference type="InterPro" id="IPR001296">
    <property type="entry name" value="Glyco_trans_1"/>
</dbReference>
<dbReference type="GO" id="GO:1901137">
    <property type="term" value="P:carbohydrate derivative biosynthetic process"/>
    <property type="evidence" value="ECO:0007669"/>
    <property type="project" value="UniProtKB-ARBA"/>
</dbReference>
<dbReference type="Gene3D" id="3.40.50.2000">
    <property type="entry name" value="Glycogen Phosphorylase B"/>
    <property type="match status" value="2"/>
</dbReference>
<comment type="caution">
    <text evidence="5">The sequence shown here is derived from an EMBL/GenBank/DDBJ whole genome shotgun (WGS) entry which is preliminary data.</text>
</comment>
<sequence length="355" mass="38211">MRVLQLLSSPALSGAENVAADICLMLAEEHEFAYCSPEGPVREALQDRGIDFIPISGLTVRGLRQVVRQFRPDLIHAHDVRATALAAAAGTGVPFISHLHVNSDDMRTLGPKAVVYALAARRAAAVVMVDQACFDGYALRRVLAERTTVLPNVVSAKRIDTLTGTAQSGGGFDVLFVGRITDQKDPVRVARVACAVLQRLDEARFGVVGDGPLLAQMQAVSQEMGVHDRTSYLGFLNAPYQIMKESKAMLMCSRFEGRPIAALEAMYLGLPIVSTPVDGMRDLVAPAVTGYLESEDDALVDALVCLIGDEGLRARTASAATERFHQLSDEAGYRDAIDKLYQRATPGRCGGGSRR</sequence>
<keyword evidence="2 5" id="KW-0808">Transferase</keyword>
<dbReference type="RefSeq" id="WP_169923811.1">
    <property type="nucleotide sequence ID" value="NZ_PDJC01000001.1"/>
</dbReference>
<dbReference type="PANTHER" id="PTHR45947:SF3">
    <property type="entry name" value="SULFOQUINOVOSYL TRANSFERASE SQD2"/>
    <property type="match status" value="1"/>
</dbReference>
<proteinExistence type="predicted"/>
<evidence type="ECO:0000256" key="1">
    <source>
        <dbReference type="ARBA" id="ARBA00022676"/>
    </source>
</evidence>
<dbReference type="GO" id="GO:0016757">
    <property type="term" value="F:glycosyltransferase activity"/>
    <property type="evidence" value="ECO:0007669"/>
    <property type="project" value="UniProtKB-KW"/>
</dbReference>
<evidence type="ECO:0000259" key="3">
    <source>
        <dbReference type="Pfam" id="PF00534"/>
    </source>
</evidence>
<dbReference type="EMBL" id="PDJC01000001">
    <property type="protein sequence ID" value="PFG17467.1"/>
    <property type="molecule type" value="Genomic_DNA"/>
</dbReference>
<accession>A0A2A9CSQ5</accession>
<dbReference type="PANTHER" id="PTHR45947">
    <property type="entry name" value="SULFOQUINOVOSYL TRANSFERASE SQD2"/>
    <property type="match status" value="1"/>
</dbReference>
<keyword evidence="1" id="KW-0328">Glycosyltransferase</keyword>
<protein>
    <submittedName>
        <fullName evidence="5">Glycosyltransferase involved in cell wall biosynthesis</fullName>
    </submittedName>
</protein>
<dbReference type="InterPro" id="IPR028098">
    <property type="entry name" value="Glyco_trans_4-like_N"/>
</dbReference>
<organism evidence="5 6">
    <name type="scientific">Propionicimonas paludicola</name>
    <dbReference type="NCBI Taxonomy" id="185243"/>
    <lineage>
        <taxon>Bacteria</taxon>
        <taxon>Bacillati</taxon>
        <taxon>Actinomycetota</taxon>
        <taxon>Actinomycetes</taxon>
        <taxon>Propionibacteriales</taxon>
        <taxon>Nocardioidaceae</taxon>
        <taxon>Propionicimonas</taxon>
    </lineage>
</organism>
<dbReference type="SUPFAM" id="SSF53756">
    <property type="entry name" value="UDP-Glycosyltransferase/glycogen phosphorylase"/>
    <property type="match status" value="1"/>
</dbReference>
<dbReference type="Pfam" id="PF00534">
    <property type="entry name" value="Glycos_transf_1"/>
    <property type="match status" value="1"/>
</dbReference>